<proteinExistence type="predicted"/>
<feature type="compositionally biased region" description="Low complexity" evidence="1">
    <location>
        <begin position="172"/>
        <end position="213"/>
    </location>
</feature>
<feature type="chain" id="PRO_5014398346" evidence="2">
    <location>
        <begin position="18"/>
        <end position="282"/>
    </location>
</feature>
<feature type="region of interest" description="Disordered" evidence="1">
    <location>
        <begin position="168"/>
        <end position="213"/>
    </location>
</feature>
<sequence>MKYIAFVAAAAVPLASALKQSSSGGAKVVNMCSYDIPLRAVPALGTGIENAASSDTILAANNAGSSSEWQSPWIQLLVAGGWSIKLNTIDSWTNIMQFEYTWADDNQVWFDNSFVDGIESQHPKWKLDCPNSAEPCHNKAYQHSTDDAAGMQKPVPPQDTITLILCPENAGSSSSSSAPAPSSTAAPSTTTTPTTTTTTPPPTSSTTFQTSASTTSSALDLNLKQANVQASPAAAEDQATPVKGKPDVVIEYETMVVTAIVTETAHARVRRHEHRHPHGHHL</sequence>
<dbReference type="Proteomes" id="UP000243797">
    <property type="component" value="Unassembled WGS sequence"/>
</dbReference>
<dbReference type="InParanoid" id="A0A2K1QPJ1"/>
<organism evidence="3 4">
    <name type="scientific">Sphaceloma murrayae</name>
    <dbReference type="NCBI Taxonomy" id="2082308"/>
    <lineage>
        <taxon>Eukaryota</taxon>
        <taxon>Fungi</taxon>
        <taxon>Dikarya</taxon>
        <taxon>Ascomycota</taxon>
        <taxon>Pezizomycotina</taxon>
        <taxon>Dothideomycetes</taxon>
        <taxon>Dothideomycetidae</taxon>
        <taxon>Myriangiales</taxon>
        <taxon>Elsinoaceae</taxon>
        <taxon>Sphaceloma</taxon>
    </lineage>
</organism>
<feature type="signal peptide" evidence="2">
    <location>
        <begin position="1"/>
        <end position="17"/>
    </location>
</feature>
<dbReference type="AlphaFoldDB" id="A0A2K1QPJ1"/>
<keyword evidence="4" id="KW-1185">Reference proteome</keyword>
<accession>A0A2K1QPJ1</accession>
<keyword evidence="2" id="KW-0732">Signal</keyword>
<evidence type="ECO:0000313" key="4">
    <source>
        <dbReference type="Proteomes" id="UP000243797"/>
    </source>
</evidence>
<dbReference type="STRING" id="2082308.A0A2K1QPJ1"/>
<reference evidence="3 4" key="1">
    <citation type="submission" date="2017-06" db="EMBL/GenBank/DDBJ databases">
        <title>Draft genome sequence of a variant of Elsinoe murrayae.</title>
        <authorList>
            <person name="Cheng Q."/>
        </authorList>
    </citation>
    <scope>NUCLEOTIDE SEQUENCE [LARGE SCALE GENOMIC DNA]</scope>
    <source>
        <strain evidence="3 4">CQ-2017a</strain>
    </source>
</reference>
<dbReference type="OrthoDB" id="5144514at2759"/>
<evidence type="ECO:0000256" key="1">
    <source>
        <dbReference type="SAM" id="MobiDB-lite"/>
    </source>
</evidence>
<gene>
    <name evidence="3" type="ORF">CAC42_4757</name>
</gene>
<name>A0A2K1QPJ1_9PEZI</name>
<comment type="caution">
    <text evidence="3">The sequence shown here is derived from an EMBL/GenBank/DDBJ whole genome shotgun (WGS) entry which is preliminary data.</text>
</comment>
<evidence type="ECO:0000313" key="3">
    <source>
        <dbReference type="EMBL" id="PNS16793.1"/>
    </source>
</evidence>
<protein>
    <submittedName>
        <fullName evidence="3">Uncharacterized protein</fullName>
    </submittedName>
</protein>
<evidence type="ECO:0000256" key="2">
    <source>
        <dbReference type="SAM" id="SignalP"/>
    </source>
</evidence>
<dbReference type="EMBL" id="NKHZ01000055">
    <property type="protein sequence ID" value="PNS16793.1"/>
    <property type="molecule type" value="Genomic_DNA"/>
</dbReference>